<dbReference type="Pfam" id="PF13302">
    <property type="entry name" value="Acetyltransf_3"/>
    <property type="match status" value="1"/>
</dbReference>
<dbReference type="SUPFAM" id="SSF55729">
    <property type="entry name" value="Acyl-CoA N-acyltransferases (Nat)"/>
    <property type="match status" value="1"/>
</dbReference>
<gene>
    <name evidence="5" type="ORF">ACFSC9_01640</name>
</gene>
<evidence type="ECO:0000256" key="3">
    <source>
        <dbReference type="ARBA" id="ARBA00038502"/>
    </source>
</evidence>
<keyword evidence="1" id="KW-0808">Transferase</keyword>
<dbReference type="PANTHER" id="PTHR43792">
    <property type="entry name" value="GNAT FAMILY, PUTATIVE (AFU_ORTHOLOGUE AFUA_3G00765)-RELATED-RELATED"/>
    <property type="match status" value="1"/>
</dbReference>
<evidence type="ECO:0000313" key="5">
    <source>
        <dbReference type="EMBL" id="MFD1884225.1"/>
    </source>
</evidence>
<evidence type="ECO:0000256" key="2">
    <source>
        <dbReference type="ARBA" id="ARBA00023315"/>
    </source>
</evidence>
<organism evidence="5 6">
    <name type="scientific">Paenibacillus wenxiniae</name>
    <dbReference type="NCBI Taxonomy" id="1636843"/>
    <lineage>
        <taxon>Bacteria</taxon>
        <taxon>Bacillati</taxon>
        <taxon>Bacillota</taxon>
        <taxon>Bacilli</taxon>
        <taxon>Bacillales</taxon>
        <taxon>Paenibacillaceae</taxon>
        <taxon>Paenibacillus</taxon>
    </lineage>
</organism>
<comment type="caution">
    <text evidence="5">The sequence shown here is derived from an EMBL/GenBank/DDBJ whole genome shotgun (WGS) entry which is preliminary data.</text>
</comment>
<name>A0ABW4RE02_9BACL</name>
<protein>
    <submittedName>
        <fullName evidence="5">GNAT family protein</fullName>
    </submittedName>
</protein>
<dbReference type="InterPro" id="IPR016181">
    <property type="entry name" value="Acyl_CoA_acyltransferase"/>
</dbReference>
<evidence type="ECO:0000256" key="1">
    <source>
        <dbReference type="ARBA" id="ARBA00022679"/>
    </source>
</evidence>
<dbReference type="CDD" id="cd04301">
    <property type="entry name" value="NAT_SF"/>
    <property type="match status" value="1"/>
</dbReference>
<comment type="similarity">
    <text evidence="3">Belongs to the acetyltransferase family. RimJ subfamily.</text>
</comment>
<dbReference type="Gene3D" id="3.40.630.30">
    <property type="match status" value="1"/>
</dbReference>
<proteinExistence type="inferred from homology"/>
<dbReference type="InterPro" id="IPR051531">
    <property type="entry name" value="N-acetyltransferase"/>
</dbReference>
<dbReference type="EMBL" id="JBHUEH010000006">
    <property type="protein sequence ID" value="MFD1884225.1"/>
    <property type="molecule type" value="Genomic_DNA"/>
</dbReference>
<keyword evidence="6" id="KW-1185">Reference proteome</keyword>
<evidence type="ECO:0000259" key="4">
    <source>
        <dbReference type="PROSITE" id="PS51186"/>
    </source>
</evidence>
<dbReference type="Proteomes" id="UP001597233">
    <property type="component" value="Unassembled WGS sequence"/>
</dbReference>
<dbReference type="PANTHER" id="PTHR43792:SF8">
    <property type="entry name" value="[RIBOSOMAL PROTEIN US5]-ALANINE N-ACETYLTRANSFERASE"/>
    <property type="match status" value="1"/>
</dbReference>
<sequence length="177" mass="20467">MQIHTERLTIRDMVDQDWVSIHRYTSMPEVTVHTAWGPNTEQDTQRYVQDVLRMQQASPRTGYEFVLCLKEEGILIGGAGLHITEQTNAELGYVLHPAYQGKGYITEACSALIELGFHKLDVHRIFAKCRPDNVASEKVMQRLCMKLEGRMREHWLYKGTYHDSLLYSILKHEFEGA</sequence>
<feature type="domain" description="N-acetyltransferase" evidence="4">
    <location>
        <begin position="8"/>
        <end position="172"/>
    </location>
</feature>
<reference evidence="6" key="1">
    <citation type="journal article" date="2019" name="Int. J. Syst. Evol. Microbiol.">
        <title>The Global Catalogue of Microorganisms (GCM) 10K type strain sequencing project: providing services to taxonomists for standard genome sequencing and annotation.</title>
        <authorList>
            <consortium name="The Broad Institute Genomics Platform"/>
            <consortium name="The Broad Institute Genome Sequencing Center for Infectious Disease"/>
            <person name="Wu L."/>
            <person name="Ma J."/>
        </authorList>
    </citation>
    <scope>NUCLEOTIDE SEQUENCE [LARGE SCALE GENOMIC DNA]</scope>
    <source>
        <strain evidence="6">CCUG 54950</strain>
    </source>
</reference>
<dbReference type="InterPro" id="IPR000182">
    <property type="entry name" value="GNAT_dom"/>
</dbReference>
<evidence type="ECO:0000313" key="6">
    <source>
        <dbReference type="Proteomes" id="UP001597233"/>
    </source>
</evidence>
<keyword evidence="2" id="KW-0012">Acyltransferase</keyword>
<accession>A0ABW4RE02</accession>
<dbReference type="RefSeq" id="WP_347326909.1">
    <property type="nucleotide sequence ID" value="NZ_JBCGUH010000017.1"/>
</dbReference>
<dbReference type="PROSITE" id="PS51186">
    <property type="entry name" value="GNAT"/>
    <property type="match status" value="1"/>
</dbReference>